<accession>A0ABD2GQH5</accession>
<sequence>MGAAVVVCGPLIALHCTASPPLQSISQKPPSLVLSHKDDRHSLTQTRPSIPSARSAGGVPCFVGKRADVQPEEERTFIVSVAGQKRFLLPLRKSLYASVCVCVCVCV</sequence>
<evidence type="ECO:0008006" key="4">
    <source>
        <dbReference type="Google" id="ProtNLM"/>
    </source>
</evidence>
<organism evidence="2 3">
    <name type="scientific">Pagothenia borchgrevinki</name>
    <name type="common">Bald rockcod</name>
    <name type="synonym">Trematomus borchgrevinki</name>
    <dbReference type="NCBI Taxonomy" id="8213"/>
    <lineage>
        <taxon>Eukaryota</taxon>
        <taxon>Metazoa</taxon>
        <taxon>Chordata</taxon>
        <taxon>Craniata</taxon>
        <taxon>Vertebrata</taxon>
        <taxon>Euteleostomi</taxon>
        <taxon>Actinopterygii</taxon>
        <taxon>Neopterygii</taxon>
        <taxon>Teleostei</taxon>
        <taxon>Neoteleostei</taxon>
        <taxon>Acanthomorphata</taxon>
        <taxon>Eupercaria</taxon>
        <taxon>Perciformes</taxon>
        <taxon>Notothenioidei</taxon>
        <taxon>Nototheniidae</taxon>
        <taxon>Pagothenia</taxon>
    </lineage>
</organism>
<evidence type="ECO:0000313" key="3">
    <source>
        <dbReference type="Proteomes" id="UP001619887"/>
    </source>
</evidence>
<evidence type="ECO:0000313" key="2">
    <source>
        <dbReference type="EMBL" id="KAL3055428.1"/>
    </source>
</evidence>
<dbReference type="Proteomes" id="UP001619887">
    <property type="component" value="Unassembled WGS sequence"/>
</dbReference>
<proteinExistence type="predicted"/>
<reference evidence="2 3" key="2">
    <citation type="journal article" date="2024" name="G3 (Bethesda)">
        <title>The genome of the cryopelagic Antarctic bald notothen, Trematomus borchgrevinki.</title>
        <authorList>
            <person name="Rayamajhi N."/>
            <person name="Rivera-Colon A.G."/>
            <person name="Minhas B.F."/>
            <person name="Cheng C.C."/>
            <person name="Catchen J.M."/>
        </authorList>
    </citation>
    <scope>NUCLEOTIDE SEQUENCE [LARGE SCALE GENOMIC DNA]</scope>
    <source>
        <strain evidence="2">AGRC-2024</strain>
    </source>
</reference>
<gene>
    <name evidence="2" type="ORF">OYC64_018166</name>
</gene>
<feature type="region of interest" description="Disordered" evidence="1">
    <location>
        <begin position="21"/>
        <end position="57"/>
    </location>
</feature>
<comment type="caution">
    <text evidence="2">The sequence shown here is derived from an EMBL/GenBank/DDBJ whole genome shotgun (WGS) entry which is preliminary data.</text>
</comment>
<name>A0ABD2GQH5_PAGBO</name>
<protein>
    <recommendedName>
        <fullName evidence="4">Secreted protein</fullName>
    </recommendedName>
</protein>
<keyword evidence="3" id="KW-1185">Reference proteome</keyword>
<evidence type="ECO:0000256" key="1">
    <source>
        <dbReference type="SAM" id="MobiDB-lite"/>
    </source>
</evidence>
<dbReference type="EMBL" id="JBIYXZ010002077">
    <property type="protein sequence ID" value="KAL3055428.1"/>
    <property type="molecule type" value="Genomic_DNA"/>
</dbReference>
<reference evidence="2 3" key="1">
    <citation type="journal article" date="2022" name="G3 (Bethesda)">
        <title>Evaluating Illumina-, Nanopore-, and PacBio-based genome assembly strategies with the bald notothen, Trematomus borchgrevinki.</title>
        <authorList>
            <person name="Rayamajhi N."/>
            <person name="Cheng C.C."/>
            <person name="Catchen J.M."/>
        </authorList>
    </citation>
    <scope>NUCLEOTIDE SEQUENCE [LARGE SCALE GENOMIC DNA]</scope>
    <source>
        <strain evidence="2">AGRC-2024</strain>
    </source>
</reference>
<dbReference type="AlphaFoldDB" id="A0ABD2GQH5"/>